<evidence type="ECO:0000256" key="4">
    <source>
        <dbReference type="PIRSR" id="PIRSR604808-2"/>
    </source>
</evidence>
<dbReference type="InterPro" id="IPR004808">
    <property type="entry name" value="AP_endonuc_1"/>
</dbReference>
<dbReference type="PROSITE" id="PS51435">
    <property type="entry name" value="AP_NUCLEASE_F1_4"/>
    <property type="match status" value="1"/>
</dbReference>
<comment type="similarity">
    <text evidence="6">Belongs to the DNA repair enzymes AP/ExoA family.</text>
</comment>
<keyword evidence="6" id="KW-0496">Mitochondrion</keyword>
<dbReference type="OrthoDB" id="498125at2759"/>
<comment type="function">
    <text evidence="6">Initiates repair of AP sites in DNA by catalyzing hydrolytic incision of the phosphodiester backbone immediately adjacent to the damage, generating a single-strand break with 5'-deoxyribose phosphate and 3'-hydroxyl ends.</text>
</comment>
<keyword evidence="6" id="KW-0234">DNA repair</keyword>
<keyword evidence="6" id="KW-0963">Cytoplasm</keyword>
<dbReference type="GO" id="GO:0005634">
    <property type="term" value="C:nucleus"/>
    <property type="evidence" value="ECO:0007669"/>
    <property type="project" value="UniProtKB-SubCell"/>
</dbReference>
<dbReference type="GO" id="GO:0006284">
    <property type="term" value="P:base-excision repair"/>
    <property type="evidence" value="ECO:0007669"/>
    <property type="project" value="TreeGrafter"/>
</dbReference>
<dbReference type="GO" id="GO:0008081">
    <property type="term" value="F:phosphoric diester hydrolase activity"/>
    <property type="evidence" value="ECO:0007669"/>
    <property type="project" value="TreeGrafter"/>
</dbReference>
<keyword evidence="4" id="KW-0464">Manganese</keyword>
<dbReference type="PANTHER" id="PTHR22748">
    <property type="entry name" value="AP ENDONUCLEASE"/>
    <property type="match status" value="1"/>
</dbReference>
<dbReference type="GO" id="GO:0008311">
    <property type="term" value="F:double-stranded DNA 3'-5' DNA exonuclease activity"/>
    <property type="evidence" value="ECO:0007669"/>
    <property type="project" value="TreeGrafter"/>
</dbReference>
<keyword evidence="2 6" id="KW-0378">Hydrolase</keyword>
<evidence type="ECO:0000256" key="6">
    <source>
        <dbReference type="RuleBase" id="RU362131"/>
    </source>
</evidence>
<dbReference type="GO" id="GO:0046872">
    <property type="term" value="F:metal ion binding"/>
    <property type="evidence" value="ECO:0007669"/>
    <property type="project" value="UniProtKB-KW"/>
</dbReference>
<dbReference type="AlphaFoldDB" id="A0A212C0Z5"/>
<dbReference type="NCBIfam" id="TIGR00633">
    <property type="entry name" value="xth"/>
    <property type="match status" value="1"/>
</dbReference>
<dbReference type="GO" id="GO:0003906">
    <property type="term" value="F:DNA-(apurinic or apyrimidinic site) endonuclease activity"/>
    <property type="evidence" value="ECO:0007669"/>
    <property type="project" value="TreeGrafter"/>
</dbReference>
<dbReference type="EMBL" id="MKHE01000034">
    <property type="protein sequence ID" value="OWJ99670.1"/>
    <property type="molecule type" value="Genomic_DNA"/>
</dbReference>
<dbReference type="InterPro" id="IPR036691">
    <property type="entry name" value="Endo/exonu/phosph_ase_sf"/>
</dbReference>
<comment type="caution">
    <text evidence="7">The sequence shown here is derived from an EMBL/GenBank/DDBJ whole genome shotgun (WGS) entry which is preliminary data.</text>
</comment>
<protein>
    <submittedName>
        <fullName evidence="7">Uncharacterized protein</fullName>
    </submittedName>
</protein>
<feature type="site" description="Transition state stabilizer" evidence="5">
    <location>
        <position position="108"/>
    </location>
</feature>
<dbReference type="SUPFAM" id="SSF56219">
    <property type="entry name" value="DNase I-like"/>
    <property type="match status" value="1"/>
</dbReference>
<dbReference type="GO" id="GO:0003677">
    <property type="term" value="F:DNA binding"/>
    <property type="evidence" value="ECO:0007669"/>
    <property type="project" value="UniProtKB-KW"/>
</dbReference>
<name>A0A212C0Z5_CEREH</name>
<comment type="cofactor">
    <cofactor evidence="4 6">
        <name>Mg(2+)</name>
        <dbReference type="ChEBI" id="CHEBI:18420"/>
    </cofactor>
    <cofactor evidence="4 6">
        <name>Mn(2+)</name>
        <dbReference type="ChEBI" id="CHEBI:29035"/>
    </cofactor>
    <text evidence="4 6">Probably binds two magnesium or manganese ions per subunit.</text>
</comment>
<dbReference type="Proteomes" id="UP000242450">
    <property type="component" value="Chromosome X"/>
</dbReference>
<comment type="subcellular location">
    <subcellularLocation>
        <location evidence="6">Nucleus</location>
    </subcellularLocation>
    <subcellularLocation>
        <location evidence="6">Cytoplasm</location>
    </subcellularLocation>
    <subcellularLocation>
        <location evidence="6">Mitochondrion</location>
    </subcellularLocation>
</comment>
<dbReference type="PANTHER" id="PTHR22748:SF6">
    <property type="entry name" value="DNA-(APURINIC OR APYRIMIDINIC SITE) ENDONUCLEASE"/>
    <property type="match status" value="1"/>
</dbReference>
<proteinExistence type="inferred from homology"/>
<keyword evidence="6" id="KW-0539">Nucleus</keyword>
<accession>A0A212C0Z5</accession>
<gene>
    <name evidence="7" type="ORF">Celaphus_00009505</name>
</gene>
<dbReference type="GO" id="GO:0005739">
    <property type="term" value="C:mitochondrion"/>
    <property type="evidence" value="ECO:0007669"/>
    <property type="project" value="UniProtKB-SubCell"/>
</dbReference>
<feature type="binding site" evidence="4">
    <location>
        <position position="108"/>
    </location>
    <ligand>
        <name>Mg(2+)</name>
        <dbReference type="ChEBI" id="CHEBI:18420"/>
        <label>1</label>
    </ligand>
</feature>
<evidence type="ECO:0000256" key="2">
    <source>
        <dbReference type="ARBA" id="ARBA00022801"/>
    </source>
</evidence>
<keyword evidence="6" id="KW-0238">DNA-binding</keyword>
<evidence type="ECO:0000256" key="1">
    <source>
        <dbReference type="ARBA" id="ARBA00022723"/>
    </source>
</evidence>
<evidence type="ECO:0000313" key="7">
    <source>
        <dbReference type="EMBL" id="OWJ99670.1"/>
    </source>
</evidence>
<reference evidence="7 8" key="1">
    <citation type="journal article" date="2018" name="Mol. Genet. Genomics">
        <title>The red deer Cervus elaphus genome CerEla1.0: sequencing, annotating, genes, and chromosomes.</title>
        <authorList>
            <person name="Bana N.A."/>
            <person name="Nyiri A."/>
            <person name="Nagy J."/>
            <person name="Frank K."/>
            <person name="Nagy T."/>
            <person name="Steger V."/>
            <person name="Schiller M."/>
            <person name="Lakatos P."/>
            <person name="Sugar L."/>
            <person name="Horn P."/>
            <person name="Barta E."/>
            <person name="Orosz L."/>
        </authorList>
    </citation>
    <scope>NUCLEOTIDE SEQUENCE [LARGE SCALE GENOMIC DNA]</scope>
    <source>
        <strain evidence="7">Hungarian</strain>
    </source>
</reference>
<keyword evidence="1 4" id="KW-0479">Metal-binding</keyword>
<keyword evidence="6" id="KW-0540">Nuclease</keyword>
<sequence length="171" mass="18891">MHRVAIAAGNRTQVAFSIVDKDGYSGAGPLSPQCPLEASYGSAEEEHDQEGRVTVAQRDAFVLLTAHVPHAGGGLINLKYCQRWDETFCKFLKGLASHKPLVLCADLNMAHEEIALCNPKGSEKNAGFTPQEQQGFRKPLQAMPLNDSFRHLYPNMAYAYTSWTYMTNTQS</sequence>
<dbReference type="Gene3D" id="3.60.10.10">
    <property type="entry name" value="Endonuclease/exonuclease/phosphatase"/>
    <property type="match status" value="1"/>
</dbReference>
<keyword evidence="6" id="KW-0255">Endonuclease</keyword>
<evidence type="ECO:0000313" key="8">
    <source>
        <dbReference type="Proteomes" id="UP000242450"/>
    </source>
</evidence>
<feature type="binding site" evidence="4">
    <location>
        <position position="106"/>
    </location>
    <ligand>
        <name>Mg(2+)</name>
        <dbReference type="ChEBI" id="CHEBI:18420"/>
        <label>1</label>
    </ligand>
</feature>
<evidence type="ECO:0000256" key="5">
    <source>
        <dbReference type="PIRSR" id="PIRSR604808-3"/>
    </source>
</evidence>
<keyword evidence="8" id="KW-1185">Reference proteome</keyword>
<organism evidence="7 8">
    <name type="scientific">Cervus elaphus hippelaphus</name>
    <name type="common">European red deer</name>
    <dbReference type="NCBI Taxonomy" id="46360"/>
    <lineage>
        <taxon>Eukaryota</taxon>
        <taxon>Metazoa</taxon>
        <taxon>Chordata</taxon>
        <taxon>Craniata</taxon>
        <taxon>Vertebrata</taxon>
        <taxon>Euteleostomi</taxon>
        <taxon>Mammalia</taxon>
        <taxon>Eutheria</taxon>
        <taxon>Laurasiatheria</taxon>
        <taxon>Artiodactyla</taxon>
        <taxon>Ruminantia</taxon>
        <taxon>Pecora</taxon>
        <taxon>Cervidae</taxon>
        <taxon>Cervinae</taxon>
        <taxon>Cervus</taxon>
    </lineage>
</organism>
<evidence type="ECO:0000256" key="3">
    <source>
        <dbReference type="ARBA" id="ARBA00022842"/>
    </source>
</evidence>
<keyword evidence="6" id="KW-0227">DNA damage</keyword>
<keyword evidence="3 4" id="KW-0460">Magnesium</keyword>